<dbReference type="InterPro" id="IPR050897">
    <property type="entry name" value="SMAUG/VTS1_RNA-bind"/>
</dbReference>
<dbReference type="GO" id="GO:0000932">
    <property type="term" value="C:P-body"/>
    <property type="evidence" value="ECO:0007669"/>
    <property type="project" value="TreeGrafter"/>
</dbReference>
<reference evidence="6" key="1">
    <citation type="submission" date="2021-06" db="EMBL/GenBank/DDBJ databases">
        <authorList>
            <person name="Kallberg Y."/>
            <person name="Tangrot J."/>
            <person name="Rosling A."/>
        </authorList>
    </citation>
    <scope>NUCLEOTIDE SEQUENCE</scope>
    <source>
        <strain evidence="6">UK204</strain>
    </source>
</reference>
<dbReference type="PANTHER" id="PTHR12515">
    <property type="entry name" value="STERILE ALPHA MOTIF DOMAIN CONTAINING PROTEIN 4-RELATED"/>
    <property type="match status" value="1"/>
</dbReference>
<evidence type="ECO:0000256" key="1">
    <source>
        <dbReference type="ARBA" id="ARBA00004496"/>
    </source>
</evidence>
<dbReference type="Pfam" id="PF07647">
    <property type="entry name" value="SAM_2"/>
    <property type="match status" value="1"/>
</dbReference>
<evidence type="ECO:0000256" key="3">
    <source>
        <dbReference type="ARBA" id="ARBA00022884"/>
    </source>
</evidence>
<keyword evidence="7" id="KW-1185">Reference proteome</keyword>
<comment type="caution">
    <text evidence="6">The sequence shown here is derived from an EMBL/GenBank/DDBJ whole genome shotgun (WGS) entry which is preliminary data.</text>
</comment>
<dbReference type="SMART" id="SM00454">
    <property type="entry name" value="SAM"/>
    <property type="match status" value="1"/>
</dbReference>
<dbReference type="GO" id="GO:0000289">
    <property type="term" value="P:nuclear-transcribed mRNA poly(A) tail shortening"/>
    <property type="evidence" value="ECO:0007669"/>
    <property type="project" value="TreeGrafter"/>
</dbReference>
<dbReference type="PANTHER" id="PTHR12515:SF5">
    <property type="entry name" value="PROTEIN SMAUG"/>
    <property type="match status" value="1"/>
</dbReference>
<comment type="subcellular location">
    <subcellularLocation>
        <location evidence="1">Cytoplasm</location>
    </subcellularLocation>
</comment>
<feature type="region of interest" description="Disordered" evidence="4">
    <location>
        <begin position="70"/>
        <end position="90"/>
    </location>
</feature>
<gene>
    <name evidence="6" type="ORF">FCALED_LOCUS2656</name>
</gene>
<evidence type="ECO:0000259" key="5">
    <source>
        <dbReference type="PROSITE" id="PS50105"/>
    </source>
</evidence>
<name>A0A9N8Z851_9GLOM</name>
<dbReference type="GO" id="GO:0003729">
    <property type="term" value="F:mRNA binding"/>
    <property type="evidence" value="ECO:0007669"/>
    <property type="project" value="TreeGrafter"/>
</dbReference>
<keyword evidence="3" id="KW-0694">RNA-binding</keyword>
<proteinExistence type="predicted"/>
<dbReference type="InterPro" id="IPR013761">
    <property type="entry name" value="SAM/pointed_sf"/>
</dbReference>
<evidence type="ECO:0000313" key="6">
    <source>
        <dbReference type="EMBL" id="CAG8479951.1"/>
    </source>
</evidence>
<dbReference type="Proteomes" id="UP000789570">
    <property type="component" value="Unassembled WGS sequence"/>
</dbReference>
<dbReference type="EMBL" id="CAJVPQ010000421">
    <property type="protein sequence ID" value="CAG8479951.1"/>
    <property type="molecule type" value="Genomic_DNA"/>
</dbReference>
<evidence type="ECO:0000256" key="2">
    <source>
        <dbReference type="ARBA" id="ARBA00022490"/>
    </source>
</evidence>
<dbReference type="InterPro" id="IPR001660">
    <property type="entry name" value="SAM"/>
</dbReference>
<dbReference type="SUPFAM" id="SSF47769">
    <property type="entry name" value="SAM/Pointed domain"/>
    <property type="match status" value="1"/>
</dbReference>
<accession>A0A9N8Z851</accession>
<feature type="domain" description="SAM" evidence="5">
    <location>
        <begin position="120"/>
        <end position="178"/>
    </location>
</feature>
<keyword evidence="2" id="KW-0963">Cytoplasm</keyword>
<dbReference type="Gene3D" id="1.10.150.50">
    <property type="entry name" value="Transcription Factor, Ets-1"/>
    <property type="match status" value="1"/>
</dbReference>
<dbReference type="OrthoDB" id="2155283at2759"/>
<sequence>MSKTILSSIYRSLDSLHFLSKNSSLPSCTAKLSPKFPQKLLPYFFISTQQYATKFKTYYKDDKFHKPYDNIGKGNPAIRPKQPLGPDGKDADIRYKEGKSRRYRINFEENYVNASKSLLEDFPQWLLGLRLQKYTSCFNGMKWQEIIHFDDEKLQKLGVNTIGARKKFLKTFEVVKHSLNEK</sequence>
<organism evidence="6 7">
    <name type="scientific">Funneliformis caledonium</name>
    <dbReference type="NCBI Taxonomy" id="1117310"/>
    <lineage>
        <taxon>Eukaryota</taxon>
        <taxon>Fungi</taxon>
        <taxon>Fungi incertae sedis</taxon>
        <taxon>Mucoromycota</taxon>
        <taxon>Glomeromycotina</taxon>
        <taxon>Glomeromycetes</taxon>
        <taxon>Glomerales</taxon>
        <taxon>Glomeraceae</taxon>
        <taxon>Funneliformis</taxon>
    </lineage>
</organism>
<evidence type="ECO:0000313" key="7">
    <source>
        <dbReference type="Proteomes" id="UP000789570"/>
    </source>
</evidence>
<protein>
    <submittedName>
        <fullName evidence="6">9577_t:CDS:1</fullName>
    </submittedName>
</protein>
<dbReference type="PROSITE" id="PS50105">
    <property type="entry name" value="SAM_DOMAIN"/>
    <property type="match status" value="1"/>
</dbReference>
<dbReference type="AlphaFoldDB" id="A0A9N8Z851"/>
<evidence type="ECO:0000256" key="4">
    <source>
        <dbReference type="SAM" id="MobiDB-lite"/>
    </source>
</evidence>